<evidence type="ECO:0000313" key="2">
    <source>
        <dbReference type="EMBL" id="CAI3980346.1"/>
    </source>
</evidence>
<gene>
    <name evidence="2" type="ORF">C1SCF055_LOCUS8226</name>
</gene>
<proteinExistence type="predicted"/>
<dbReference type="AlphaFoldDB" id="A0A9P1FLJ4"/>
<keyword evidence="4" id="KW-1185">Reference proteome</keyword>
<dbReference type="EMBL" id="CAMXCT020000555">
    <property type="protein sequence ID" value="CAL1133721.1"/>
    <property type="molecule type" value="Genomic_DNA"/>
</dbReference>
<evidence type="ECO:0000256" key="1">
    <source>
        <dbReference type="SAM" id="MobiDB-lite"/>
    </source>
</evidence>
<dbReference type="InterPro" id="IPR019412">
    <property type="entry name" value="IML2/TPR_39"/>
</dbReference>
<feature type="compositionally biased region" description="Basic and acidic residues" evidence="1">
    <location>
        <begin position="667"/>
        <end position="694"/>
    </location>
</feature>
<reference evidence="2" key="1">
    <citation type="submission" date="2022-10" db="EMBL/GenBank/DDBJ databases">
        <authorList>
            <person name="Chen Y."/>
            <person name="Dougan E. K."/>
            <person name="Chan C."/>
            <person name="Rhodes N."/>
            <person name="Thang M."/>
        </authorList>
    </citation>
    <scope>NUCLEOTIDE SEQUENCE</scope>
</reference>
<dbReference type="SUPFAM" id="SSF48452">
    <property type="entry name" value="TPR-like"/>
    <property type="match status" value="1"/>
</dbReference>
<feature type="compositionally biased region" description="Low complexity" evidence="1">
    <location>
        <begin position="207"/>
        <end position="219"/>
    </location>
</feature>
<dbReference type="InterPro" id="IPR011990">
    <property type="entry name" value="TPR-like_helical_dom_sf"/>
</dbReference>
<evidence type="ECO:0000313" key="3">
    <source>
        <dbReference type="EMBL" id="CAL4767658.1"/>
    </source>
</evidence>
<dbReference type="PANTHER" id="PTHR31859:SF1">
    <property type="entry name" value="TETRATRICOPEPTIDE REPEAT PROTEIN 39C"/>
    <property type="match status" value="1"/>
</dbReference>
<protein>
    <submittedName>
        <fullName evidence="3">Tetratricopeptide repeat protein 38</fullName>
    </submittedName>
</protein>
<evidence type="ECO:0000313" key="4">
    <source>
        <dbReference type="Proteomes" id="UP001152797"/>
    </source>
</evidence>
<accession>A0A9P1FLJ4</accession>
<name>A0A9P1FLJ4_9DINO</name>
<dbReference type="OrthoDB" id="43460at2759"/>
<feature type="region of interest" description="Disordered" evidence="1">
    <location>
        <begin position="667"/>
        <end position="697"/>
    </location>
</feature>
<dbReference type="EMBL" id="CAMXCT010000555">
    <property type="protein sequence ID" value="CAI3980346.1"/>
    <property type="molecule type" value="Genomic_DNA"/>
</dbReference>
<dbReference type="Pfam" id="PF10300">
    <property type="entry name" value="Iml2-TPR_39"/>
    <property type="match status" value="1"/>
</dbReference>
<dbReference type="PANTHER" id="PTHR31859">
    <property type="entry name" value="TETRATRICOPEPTIDE REPEAT PROTEIN 39 FAMILY MEMBER"/>
    <property type="match status" value="1"/>
</dbReference>
<dbReference type="Proteomes" id="UP001152797">
    <property type="component" value="Unassembled WGS sequence"/>
</dbReference>
<comment type="caution">
    <text evidence="2">The sequence shown here is derived from an EMBL/GenBank/DDBJ whole genome shotgun (WGS) entry which is preliminary data.</text>
</comment>
<sequence>MLALPGRGGRSYRRDYQQPSDTSVENQKEAQSDSVWSNTLISSGTGCKWADQEAGEEVWSSPPAQETTLSNLEGRIDSMSQEFIDNLRKLGEKGNEKFDLIFSILTELQNRQAQLEETVRVLQSQVNATNYANCTGGNSPTSMEGNMNVSSSPANGAQGNGTSCANSNMGQMNNVMVVCHPNGMMQQVPQMMYAIPNMMTPMTFMGSGSEMSSPSGTSGFVSTGQESGRVSPEAQKPSSEASQDFTENFIAFHFRRNLQRRNFGSSAYLRLVSVRSSSYAEMNLTFAVQERWNQDLTAIEESIRLMLGNRLQEAEDLLAASSEAVAKRDFRFDAGDHDMRGCFTFVSALMSLINGLASLENNQLDIVLERVHRADEELQLDGNWPGRTVLRGLCNLVAGVVEIMQGMPSKGVWHVLRSWFWLRNLESEAMMFDGHERGCVRSTALLALGVFNLFVSMLPPTAMKAAGWATGFHGGRDVALSQLRSCWEEGGIQAPFAGMVLIGFCVDVSSFLGEFRAERDDRLHTAKEILDWANQQYPGAFFFAGLEAGYLAAMRDLEGALAKLDQIKVSVENLPAFLFLVNVRRATFLLALFQWQAAGDAFADAVKVYQSVGRRALCPSLSLNSHLCYSRAGLEERAAEMLETCRSYNKEKKKWSPLDRASLRQAEAAHRANEAKAEEAQEGEGSKGEEEKGQEASAMESTWRSVLMLYLKICLVYRGVNFMKPDAGKEFLQMVQEETDLQQDADGRCVGLCIQAEAMRQGEHWEEALKLASDGCALQSELSPHGVKTGALHFCYLVLAYANFARGRPHAAQEALAKLSSIGVSDHFFQKQVEFKATHLRRLVGAEFEEYYREISVAARSQTKLVVELPEGTSAQWDFVLSAYTIDFAAIFIPDSG</sequence>
<feature type="region of interest" description="Disordered" evidence="1">
    <location>
        <begin position="207"/>
        <end position="242"/>
    </location>
</feature>
<feature type="region of interest" description="Disordered" evidence="1">
    <location>
        <begin position="1"/>
        <end position="35"/>
    </location>
</feature>
<reference evidence="3 4" key="2">
    <citation type="submission" date="2024-05" db="EMBL/GenBank/DDBJ databases">
        <authorList>
            <person name="Chen Y."/>
            <person name="Shah S."/>
            <person name="Dougan E. K."/>
            <person name="Thang M."/>
            <person name="Chan C."/>
        </authorList>
    </citation>
    <scope>NUCLEOTIDE SEQUENCE [LARGE SCALE GENOMIC DNA]</scope>
</reference>
<dbReference type="EMBL" id="CAMXCT030000555">
    <property type="protein sequence ID" value="CAL4767658.1"/>
    <property type="molecule type" value="Genomic_DNA"/>
</dbReference>
<organism evidence="2">
    <name type="scientific">Cladocopium goreaui</name>
    <dbReference type="NCBI Taxonomy" id="2562237"/>
    <lineage>
        <taxon>Eukaryota</taxon>
        <taxon>Sar</taxon>
        <taxon>Alveolata</taxon>
        <taxon>Dinophyceae</taxon>
        <taxon>Suessiales</taxon>
        <taxon>Symbiodiniaceae</taxon>
        <taxon>Cladocopium</taxon>
    </lineage>
</organism>